<evidence type="ECO:0000256" key="6">
    <source>
        <dbReference type="SAM" id="Coils"/>
    </source>
</evidence>
<keyword evidence="1 5" id="KW-0963">Cytoplasm</keyword>
<evidence type="ECO:0000259" key="7">
    <source>
        <dbReference type="Pfam" id="PF16321"/>
    </source>
</evidence>
<dbReference type="InterPro" id="IPR034694">
    <property type="entry name" value="HPF_long/plastid"/>
</dbReference>
<evidence type="ECO:0000256" key="5">
    <source>
        <dbReference type="HAMAP-Rule" id="MF_00839"/>
    </source>
</evidence>
<dbReference type="OrthoDB" id="9794975at2"/>
<dbReference type="InterPro" id="IPR003489">
    <property type="entry name" value="RHF/RaiA"/>
</dbReference>
<sequence>MQIAVTFRHMESSDAIRNYVEEKLDRVKKYIEEPIDAQVVLSVQKKINHRAEVTMVAKGLTMKSTESREDMYAAIDLMVDKIERQLKRYKDKLKRHKVDSGTQRRLEKTIFAATSVDEGDGSPEIIRSHSFSVKPMSVEEAVMQMDLLDKDFLAFTDDNSEEMNVVYRRKDGNYGLIVPQGS</sequence>
<comment type="subunit">
    <text evidence="5">Interacts with 100S ribosomes.</text>
</comment>
<evidence type="ECO:0000256" key="3">
    <source>
        <dbReference type="ARBA" id="ARBA00038695"/>
    </source>
</evidence>
<comment type="subcellular location">
    <subcellularLocation>
        <location evidence="5">Cytoplasm</location>
    </subcellularLocation>
</comment>
<evidence type="ECO:0000256" key="1">
    <source>
        <dbReference type="ARBA" id="ARBA00022490"/>
    </source>
</evidence>
<keyword evidence="2 5" id="KW-0810">Translation regulation</keyword>
<dbReference type="PANTHER" id="PTHR33231">
    <property type="entry name" value="30S RIBOSOMAL PROTEIN"/>
    <property type="match status" value="1"/>
</dbReference>
<dbReference type="HAMAP" id="MF_00839">
    <property type="entry name" value="HPF"/>
    <property type="match status" value="1"/>
</dbReference>
<dbReference type="GO" id="GO:0045900">
    <property type="term" value="P:negative regulation of translational elongation"/>
    <property type="evidence" value="ECO:0007669"/>
    <property type="project" value="TreeGrafter"/>
</dbReference>
<gene>
    <name evidence="5" type="primary">hpf</name>
    <name evidence="8" type="ORF">SAMN05660420_01609</name>
</gene>
<protein>
    <recommendedName>
        <fullName evidence="4 5">Ribosome hibernation promoting factor</fullName>
        <shortName evidence="5">HPF</shortName>
    </recommendedName>
</protein>
<keyword evidence="6" id="KW-0175">Coiled coil</keyword>
<dbReference type="Proteomes" id="UP000199409">
    <property type="component" value="Unassembled WGS sequence"/>
</dbReference>
<keyword evidence="9" id="KW-1185">Reference proteome</keyword>
<evidence type="ECO:0000313" key="8">
    <source>
        <dbReference type="EMBL" id="SEA25281.1"/>
    </source>
</evidence>
<name>A0A1H3ZPE8_9BACT</name>
<reference evidence="8 9" key="1">
    <citation type="submission" date="2016-10" db="EMBL/GenBank/DDBJ databases">
        <authorList>
            <person name="de Groot N.N."/>
        </authorList>
    </citation>
    <scope>NUCLEOTIDE SEQUENCE [LARGE SCALE GENOMIC DNA]</scope>
    <source>
        <strain evidence="8 9">DSM 7343</strain>
    </source>
</reference>
<proteinExistence type="inferred from homology"/>
<dbReference type="InterPro" id="IPR036567">
    <property type="entry name" value="RHF-like"/>
</dbReference>
<keyword evidence="8" id="KW-0687">Ribonucleoprotein</keyword>
<dbReference type="CDD" id="cd00552">
    <property type="entry name" value="RaiA"/>
    <property type="match status" value="1"/>
</dbReference>
<comment type="subunit">
    <text evidence="3">Associates exclusively with 100S ribosomes, which are dimers of 70S ribosomes.</text>
</comment>
<dbReference type="PANTHER" id="PTHR33231:SF1">
    <property type="entry name" value="30S RIBOSOMAL PROTEIN"/>
    <property type="match status" value="1"/>
</dbReference>
<comment type="function">
    <text evidence="5">Required for dimerization of active 70S ribosomes into 100S ribosomes in stationary phase; 100S ribosomes are translationally inactive and sometimes present during exponential growth.</text>
</comment>
<dbReference type="InterPro" id="IPR050574">
    <property type="entry name" value="HPF/YfiA_ribosome-assoc"/>
</dbReference>
<dbReference type="AlphaFoldDB" id="A0A1H3ZPE8"/>
<organism evidence="8 9">
    <name type="scientific">Desulfuromusa kysingii</name>
    <dbReference type="NCBI Taxonomy" id="37625"/>
    <lineage>
        <taxon>Bacteria</taxon>
        <taxon>Pseudomonadati</taxon>
        <taxon>Thermodesulfobacteriota</taxon>
        <taxon>Desulfuromonadia</taxon>
        <taxon>Desulfuromonadales</taxon>
        <taxon>Geopsychrobacteraceae</taxon>
        <taxon>Desulfuromusa</taxon>
    </lineage>
</organism>
<dbReference type="Pfam" id="PF16321">
    <property type="entry name" value="Ribosom_S30AE_C"/>
    <property type="match status" value="1"/>
</dbReference>
<accession>A0A1H3ZPE8</accession>
<evidence type="ECO:0000256" key="4">
    <source>
        <dbReference type="ARBA" id="ARBA00041148"/>
    </source>
</evidence>
<keyword evidence="8" id="KW-0689">Ribosomal protein</keyword>
<feature type="coiled-coil region" evidence="6">
    <location>
        <begin position="72"/>
        <end position="99"/>
    </location>
</feature>
<dbReference type="InterPro" id="IPR038416">
    <property type="entry name" value="Ribosom_S30AE_C_sf"/>
</dbReference>
<dbReference type="Pfam" id="PF02482">
    <property type="entry name" value="Ribosomal_S30AE"/>
    <property type="match status" value="1"/>
</dbReference>
<feature type="domain" description="Sigma 54 modulation/S30EA ribosomal protein C-terminal" evidence="7">
    <location>
        <begin position="122"/>
        <end position="176"/>
    </location>
</feature>
<comment type="similarity">
    <text evidence="5">Belongs to the HPF/YfiA ribosome-associated protein family. Long HPF subfamily.</text>
</comment>
<dbReference type="Gene3D" id="3.30.160.100">
    <property type="entry name" value="Ribosome hibernation promotion factor-like"/>
    <property type="match status" value="1"/>
</dbReference>
<evidence type="ECO:0000256" key="2">
    <source>
        <dbReference type="ARBA" id="ARBA00022845"/>
    </source>
</evidence>
<dbReference type="FunFam" id="3.30.505.50:FF:000001">
    <property type="entry name" value="Ribosome hibernation promoting factor"/>
    <property type="match status" value="1"/>
</dbReference>
<dbReference type="Gene3D" id="3.30.505.50">
    <property type="entry name" value="Sigma 54 modulation/S30EA ribosomal protein, C-terminal domain"/>
    <property type="match status" value="1"/>
</dbReference>
<dbReference type="GO" id="GO:0043024">
    <property type="term" value="F:ribosomal small subunit binding"/>
    <property type="evidence" value="ECO:0007669"/>
    <property type="project" value="TreeGrafter"/>
</dbReference>
<dbReference type="NCBIfam" id="TIGR00741">
    <property type="entry name" value="yfiA"/>
    <property type="match status" value="1"/>
</dbReference>
<dbReference type="EMBL" id="FNQN01000004">
    <property type="protein sequence ID" value="SEA25281.1"/>
    <property type="molecule type" value="Genomic_DNA"/>
</dbReference>
<dbReference type="STRING" id="37625.SAMN05660420_01609"/>
<dbReference type="SUPFAM" id="SSF69754">
    <property type="entry name" value="Ribosome binding protein Y (YfiA homologue)"/>
    <property type="match status" value="1"/>
</dbReference>
<dbReference type="RefSeq" id="WP_092346510.1">
    <property type="nucleotide sequence ID" value="NZ_FNQN01000004.1"/>
</dbReference>
<dbReference type="InterPro" id="IPR032528">
    <property type="entry name" value="Ribosom_S30AE_C"/>
</dbReference>
<evidence type="ECO:0000313" key="9">
    <source>
        <dbReference type="Proteomes" id="UP000199409"/>
    </source>
</evidence>
<dbReference type="GO" id="GO:0022627">
    <property type="term" value="C:cytosolic small ribosomal subunit"/>
    <property type="evidence" value="ECO:0007669"/>
    <property type="project" value="TreeGrafter"/>
</dbReference>